<dbReference type="CDD" id="cd08273">
    <property type="entry name" value="MDR8"/>
    <property type="match status" value="1"/>
</dbReference>
<dbReference type="Proteomes" id="UP001138997">
    <property type="component" value="Unassembled WGS sequence"/>
</dbReference>
<feature type="domain" description="Enoyl reductase (ER)" evidence="1">
    <location>
        <begin position="23"/>
        <end position="349"/>
    </location>
</feature>
<comment type="caution">
    <text evidence="2">The sequence shown here is derived from an EMBL/GenBank/DDBJ whole genome shotgun (WGS) entry which is preliminary data.</text>
</comment>
<dbReference type="SUPFAM" id="SSF50129">
    <property type="entry name" value="GroES-like"/>
    <property type="match status" value="1"/>
</dbReference>
<dbReference type="PANTHER" id="PTHR43677">
    <property type="entry name" value="SHORT-CHAIN DEHYDROGENASE/REDUCTASE"/>
    <property type="match status" value="1"/>
</dbReference>
<dbReference type="InterPro" id="IPR051397">
    <property type="entry name" value="Zn-ADH-like_protein"/>
</dbReference>
<dbReference type="Gene3D" id="3.40.50.720">
    <property type="entry name" value="NAD(P)-binding Rossmann-like Domain"/>
    <property type="match status" value="1"/>
</dbReference>
<sequence length="353" mass="38016">MEETATTEERTMTATEIVLPGPVQPEGLQVRRRDLPTPAAGQVLVRMEATGVSFAEQQMRRGRYYDQPAFPFVPGYDVVGTAVAVGAGVDQAMIGRRYASITKVGGWASHLLVDAADLMPVPENLDPAEVETLIINGITAWQMLHRTAQVRSGGTIVVLGANGGVGSVLVQIARAAGITVIGTASARHHDAVRELGATPVDYRDPDAYEQIRALAPEGVDAVFDHVAGENLVKSWGLLRKGGYLCVYGNASTVNDEGGNFWPTMALFSRLLLWNYLPNGRGASFFSIWAGKKLNPKAFRARRREDLQQLLSLLAQGALKPQIAAQFPLSSVTDAMRLAESRTVLGKVVLTPDV</sequence>
<evidence type="ECO:0000313" key="3">
    <source>
        <dbReference type="Proteomes" id="UP001138997"/>
    </source>
</evidence>
<dbReference type="Pfam" id="PF08240">
    <property type="entry name" value="ADH_N"/>
    <property type="match status" value="1"/>
</dbReference>
<dbReference type="SMART" id="SM00829">
    <property type="entry name" value="PKS_ER"/>
    <property type="match status" value="1"/>
</dbReference>
<reference evidence="2" key="1">
    <citation type="submission" date="2021-11" db="EMBL/GenBank/DDBJ databases">
        <title>Streptomyces corallinus and Kineosporia corallina sp. nov., two new coral-derived marine actinobacteria.</title>
        <authorList>
            <person name="Buangrab K."/>
            <person name="Sutthacheep M."/>
            <person name="Yeemin T."/>
            <person name="Harunari E."/>
            <person name="Igarashi Y."/>
            <person name="Sripreechasak P."/>
            <person name="Kanchanasin P."/>
            <person name="Tanasupawat S."/>
            <person name="Phongsopitanun W."/>
        </authorList>
    </citation>
    <scope>NUCLEOTIDE SEQUENCE</scope>
    <source>
        <strain evidence="2">JCM 31032</strain>
    </source>
</reference>
<evidence type="ECO:0000259" key="1">
    <source>
        <dbReference type="SMART" id="SM00829"/>
    </source>
</evidence>
<dbReference type="GO" id="GO:0016491">
    <property type="term" value="F:oxidoreductase activity"/>
    <property type="evidence" value="ECO:0007669"/>
    <property type="project" value="InterPro"/>
</dbReference>
<dbReference type="RefSeq" id="WP_231440377.1">
    <property type="nucleotide sequence ID" value="NZ_JAJOMB010000004.1"/>
</dbReference>
<organism evidence="2 3">
    <name type="scientific">Kineosporia babensis</name>
    <dbReference type="NCBI Taxonomy" id="499548"/>
    <lineage>
        <taxon>Bacteria</taxon>
        <taxon>Bacillati</taxon>
        <taxon>Actinomycetota</taxon>
        <taxon>Actinomycetes</taxon>
        <taxon>Kineosporiales</taxon>
        <taxon>Kineosporiaceae</taxon>
        <taxon>Kineosporia</taxon>
    </lineage>
</organism>
<evidence type="ECO:0000313" key="2">
    <source>
        <dbReference type="EMBL" id="MCD5311199.1"/>
    </source>
</evidence>
<dbReference type="AlphaFoldDB" id="A0A9X1SSZ7"/>
<accession>A0A9X1SSZ7</accession>
<name>A0A9X1SSZ7_9ACTN</name>
<dbReference type="PANTHER" id="PTHR43677:SF4">
    <property type="entry name" value="QUINONE OXIDOREDUCTASE-LIKE PROTEIN 2"/>
    <property type="match status" value="1"/>
</dbReference>
<gene>
    <name evidence="2" type="ORF">LR394_09840</name>
</gene>
<dbReference type="InterPro" id="IPR013154">
    <property type="entry name" value="ADH-like_N"/>
</dbReference>
<keyword evidence="3" id="KW-1185">Reference proteome</keyword>
<dbReference type="InterPro" id="IPR011032">
    <property type="entry name" value="GroES-like_sf"/>
</dbReference>
<dbReference type="Gene3D" id="3.90.180.10">
    <property type="entry name" value="Medium-chain alcohol dehydrogenases, catalytic domain"/>
    <property type="match status" value="1"/>
</dbReference>
<protein>
    <submittedName>
        <fullName evidence="2">Medium chain dehydrogenase/reductase family protein</fullName>
    </submittedName>
</protein>
<dbReference type="SUPFAM" id="SSF51735">
    <property type="entry name" value="NAD(P)-binding Rossmann-fold domains"/>
    <property type="match status" value="1"/>
</dbReference>
<dbReference type="EMBL" id="JAJOMB010000004">
    <property type="protein sequence ID" value="MCD5311199.1"/>
    <property type="molecule type" value="Genomic_DNA"/>
</dbReference>
<dbReference type="InterPro" id="IPR020843">
    <property type="entry name" value="ER"/>
</dbReference>
<dbReference type="InterPro" id="IPR036291">
    <property type="entry name" value="NAD(P)-bd_dom_sf"/>
</dbReference>
<proteinExistence type="predicted"/>
<dbReference type="Pfam" id="PF13602">
    <property type="entry name" value="ADH_zinc_N_2"/>
    <property type="match status" value="1"/>
</dbReference>